<dbReference type="SMART" id="SM00388">
    <property type="entry name" value="HisKA"/>
    <property type="match status" value="1"/>
</dbReference>
<keyword evidence="4" id="KW-0808">Transferase</keyword>
<evidence type="ECO:0000313" key="10">
    <source>
        <dbReference type="EMBL" id="AEA64888.1"/>
    </source>
</evidence>
<dbReference type="PROSITE" id="PS50113">
    <property type="entry name" value="PAC"/>
    <property type="match status" value="1"/>
</dbReference>
<organism evidence="10 11">
    <name type="scientific">Burkholderia gladioli (strain BSR3)</name>
    <dbReference type="NCBI Taxonomy" id="999541"/>
    <lineage>
        <taxon>Bacteria</taxon>
        <taxon>Pseudomonadati</taxon>
        <taxon>Pseudomonadota</taxon>
        <taxon>Betaproteobacteria</taxon>
        <taxon>Burkholderiales</taxon>
        <taxon>Burkholderiaceae</taxon>
        <taxon>Burkholderia</taxon>
    </lineage>
</organism>
<dbReference type="SMART" id="SM00091">
    <property type="entry name" value="PAS"/>
    <property type="match status" value="2"/>
</dbReference>
<dbReference type="SMART" id="SM00387">
    <property type="entry name" value="HATPase_c"/>
    <property type="match status" value="1"/>
</dbReference>
<protein>
    <recommendedName>
        <fullName evidence="2">histidine kinase</fullName>
        <ecNumber evidence="2">2.7.13.3</ecNumber>
    </recommendedName>
</protein>
<evidence type="ECO:0000256" key="5">
    <source>
        <dbReference type="ARBA" id="ARBA00022777"/>
    </source>
</evidence>
<sequence length="565" mass="62723">MPPDMDEFHLDPSASRAASPVVRASDDVSEATRAAAAVFDCLPDAYLIVNARHEVLLANRRYLELLDVPLEAVLGIRVQDINQFGAQAQRAARREWLDEALRGPLRRESAWSPVFRYEMPVAHDDGAFAPMPRYWRIKTTPLDSADPTLAGAIAILVSEATDHVAEYERDQRERAKLRSQAQLRQVVADEARAQLREQQEQFEIAMAFSQVGAWQLDPHSGRIDCTDQCRTNLGLAVDEVLTRERWFGEIVHPGDRARLREAMEQALDARGQFEVDFRVGWQDGTARWILVRGVGRYHASGALSSVLGFTLDITARKQSELETQATAAAEKRAREESERLATAMDHFIATVSHELRSPLNAILSWCELMRRSPEPALVTRAGEVINRNGRQLAHMVDDLLDSGAIVTGKLSVLPRPVDLGALTGIVIEDMRVIAEAKGLALIAERLRPAPVMADEHRIKQIVWNLLSNAVKFTPQGSIEVSIETVGEQVELVVRDTGRGIDPSMLERVFERFQQSAADGEGRVAGLGLGLWLARNLLERQGGEIVAESEGPGLGATFRVRLPVYR</sequence>
<dbReference type="PROSITE" id="PS50112">
    <property type="entry name" value="PAS"/>
    <property type="match status" value="1"/>
</dbReference>
<dbReference type="InterPro" id="IPR003661">
    <property type="entry name" value="HisK_dim/P_dom"/>
</dbReference>
<dbReference type="CDD" id="cd00082">
    <property type="entry name" value="HisKA"/>
    <property type="match status" value="1"/>
</dbReference>
<keyword evidence="6" id="KW-0902">Two-component regulatory system</keyword>
<dbReference type="AlphaFoldDB" id="F2LQM8"/>
<dbReference type="PROSITE" id="PS50109">
    <property type="entry name" value="HIS_KIN"/>
    <property type="match status" value="1"/>
</dbReference>
<dbReference type="NCBIfam" id="TIGR00229">
    <property type="entry name" value="sensory_box"/>
    <property type="match status" value="1"/>
</dbReference>
<dbReference type="InterPro" id="IPR000700">
    <property type="entry name" value="PAS-assoc_C"/>
</dbReference>
<comment type="catalytic activity">
    <reaction evidence="1">
        <text>ATP + protein L-histidine = ADP + protein N-phospho-L-histidine.</text>
        <dbReference type="EC" id="2.7.13.3"/>
    </reaction>
</comment>
<dbReference type="CDD" id="cd00130">
    <property type="entry name" value="PAS"/>
    <property type="match status" value="1"/>
</dbReference>
<dbReference type="EMBL" id="CP002600">
    <property type="protein sequence ID" value="AEA64888.1"/>
    <property type="molecule type" value="Genomic_DNA"/>
</dbReference>
<dbReference type="Pfam" id="PF13188">
    <property type="entry name" value="PAS_8"/>
    <property type="match status" value="1"/>
</dbReference>
<dbReference type="STRING" id="999541.bgla_2g24580"/>
<evidence type="ECO:0000256" key="4">
    <source>
        <dbReference type="ARBA" id="ARBA00022679"/>
    </source>
</evidence>
<dbReference type="SUPFAM" id="SSF55874">
    <property type="entry name" value="ATPase domain of HSP90 chaperone/DNA topoisomerase II/histidine kinase"/>
    <property type="match status" value="1"/>
</dbReference>
<dbReference type="Pfam" id="PF08447">
    <property type="entry name" value="PAS_3"/>
    <property type="match status" value="1"/>
</dbReference>
<dbReference type="InterPro" id="IPR050736">
    <property type="entry name" value="Sensor_HK_Regulatory"/>
</dbReference>
<evidence type="ECO:0000256" key="1">
    <source>
        <dbReference type="ARBA" id="ARBA00000085"/>
    </source>
</evidence>
<evidence type="ECO:0000259" key="7">
    <source>
        <dbReference type="PROSITE" id="PS50109"/>
    </source>
</evidence>
<keyword evidence="5 10" id="KW-0418">Kinase</keyword>
<accession>F2LQM8</accession>
<evidence type="ECO:0000256" key="6">
    <source>
        <dbReference type="ARBA" id="ARBA00023012"/>
    </source>
</evidence>
<dbReference type="InterPro" id="IPR000014">
    <property type="entry name" value="PAS"/>
</dbReference>
<dbReference type="Gene3D" id="1.10.287.130">
    <property type="match status" value="1"/>
</dbReference>
<keyword evidence="3" id="KW-0597">Phosphoprotein</keyword>
<dbReference type="Gene3D" id="3.30.450.20">
    <property type="entry name" value="PAS domain"/>
    <property type="match status" value="2"/>
</dbReference>
<dbReference type="InterPro" id="IPR004358">
    <property type="entry name" value="Sig_transdc_His_kin-like_C"/>
</dbReference>
<dbReference type="PANTHER" id="PTHR43711">
    <property type="entry name" value="TWO-COMPONENT HISTIDINE KINASE"/>
    <property type="match status" value="1"/>
</dbReference>
<keyword evidence="11" id="KW-1185">Reference proteome</keyword>
<dbReference type="SUPFAM" id="SSF47384">
    <property type="entry name" value="Homodimeric domain of signal transducing histidine kinase"/>
    <property type="match status" value="1"/>
</dbReference>
<evidence type="ECO:0000256" key="2">
    <source>
        <dbReference type="ARBA" id="ARBA00012438"/>
    </source>
</evidence>
<dbReference type="Pfam" id="PF02518">
    <property type="entry name" value="HATPase_c"/>
    <property type="match status" value="1"/>
</dbReference>
<feature type="domain" description="PAS" evidence="8">
    <location>
        <begin position="233"/>
        <end position="270"/>
    </location>
</feature>
<name>F2LQM8_BURGS</name>
<dbReference type="eggNOG" id="COG2205">
    <property type="taxonomic scope" value="Bacteria"/>
</dbReference>
<dbReference type="InterPro" id="IPR013655">
    <property type="entry name" value="PAS_fold_3"/>
</dbReference>
<dbReference type="PRINTS" id="PR00344">
    <property type="entry name" value="BCTRLSENSOR"/>
</dbReference>
<evidence type="ECO:0000259" key="8">
    <source>
        <dbReference type="PROSITE" id="PS50112"/>
    </source>
</evidence>
<dbReference type="Gene3D" id="2.10.70.100">
    <property type="match status" value="1"/>
</dbReference>
<dbReference type="SUPFAM" id="SSF55785">
    <property type="entry name" value="PYP-like sensor domain (PAS domain)"/>
    <property type="match status" value="2"/>
</dbReference>
<dbReference type="GO" id="GO:0000155">
    <property type="term" value="F:phosphorelay sensor kinase activity"/>
    <property type="evidence" value="ECO:0007669"/>
    <property type="project" value="InterPro"/>
</dbReference>
<dbReference type="InterPro" id="IPR036890">
    <property type="entry name" value="HATPase_C_sf"/>
</dbReference>
<evidence type="ECO:0000259" key="9">
    <source>
        <dbReference type="PROSITE" id="PS50113"/>
    </source>
</evidence>
<dbReference type="Pfam" id="PF00512">
    <property type="entry name" value="HisKA"/>
    <property type="match status" value="1"/>
</dbReference>
<dbReference type="Proteomes" id="UP000008316">
    <property type="component" value="Chromosome 2"/>
</dbReference>
<gene>
    <name evidence="10" type="ordered locus">bgla_2g24580</name>
</gene>
<evidence type="ECO:0000256" key="3">
    <source>
        <dbReference type="ARBA" id="ARBA00022553"/>
    </source>
</evidence>
<dbReference type="InterPro" id="IPR036097">
    <property type="entry name" value="HisK_dim/P_sf"/>
</dbReference>
<dbReference type="Gene3D" id="3.30.565.10">
    <property type="entry name" value="Histidine kinase-like ATPase, C-terminal domain"/>
    <property type="match status" value="1"/>
</dbReference>
<dbReference type="EC" id="2.7.13.3" evidence="2"/>
<proteinExistence type="predicted"/>
<dbReference type="KEGG" id="bgd:bgla_2g24580"/>
<dbReference type="PANTHER" id="PTHR43711:SF31">
    <property type="entry name" value="HISTIDINE KINASE"/>
    <property type="match status" value="1"/>
</dbReference>
<dbReference type="InterPro" id="IPR005467">
    <property type="entry name" value="His_kinase_dom"/>
</dbReference>
<feature type="domain" description="PAC" evidence="9">
    <location>
        <begin position="273"/>
        <end position="325"/>
    </location>
</feature>
<feature type="domain" description="Histidine kinase" evidence="7">
    <location>
        <begin position="350"/>
        <end position="565"/>
    </location>
</feature>
<dbReference type="HOGENOM" id="CLU_496678_0_0_4"/>
<dbReference type="InterPro" id="IPR035965">
    <property type="entry name" value="PAS-like_dom_sf"/>
</dbReference>
<dbReference type="InterPro" id="IPR003594">
    <property type="entry name" value="HATPase_dom"/>
</dbReference>
<reference evidence="10 11" key="1">
    <citation type="journal article" date="2011" name="J. Bacteriol.">
        <title>Complete genome sequence of Burkholderia gladioli BSR3.</title>
        <authorList>
            <person name="Seo Y.S."/>
            <person name="Lim J."/>
            <person name="Choi B.S."/>
            <person name="Kim H."/>
            <person name="Goo E."/>
            <person name="Lee B."/>
            <person name="Lim J.S."/>
            <person name="Choi I.Y."/>
            <person name="Moon J.S."/>
            <person name="Kim J."/>
            <person name="Hwang I."/>
        </authorList>
    </citation>
    <scope>NUCLEOTIDE SEQUENCE [LARGE SCALE GENOMIC DNA]</scope>
    <source>
        <strain evidence="10 11">BSR3</strain>
    </source>
</reference>
<evidence type="ECO:0000313" key="11">
    <source>
        <dbReference type="Proteomes" id="UP000008316"/>
    </source>
</evidence>